<evidence type="ECO:0000313" key="3">
    <source>
        <dbReference type="EMBL" id="QHZ50038.1"/>
    </source>
</evidence>
<dbReference type="SUPFAM" id="SSF160719">
    <property type="entry name" value="gpW/gp25-like"/>
    <property type="match status" value="1"/>
</dbReference>
<evidence type="ECO:0000259" key="1">
    <source>
        <dbReference type="Pfam" id="PF04965"/>
    </source>
</evidence>
<feature type="domain" description="IraD/Gp25-like" evidence="1">
    <location>
        <begin position="19"/>
        <end position="103"/>
    </location>
</feature>
<evidence type="ECO:0000313" key="2">
    <source>
        <dbReference type="EMBL" id="AVF27784.1"/>
    </source>
</evidence>
<dbReference type="Pfam" id="PF04965">
    <property type="entry name" value="GPW_gp25"/>
    <property type="match status" value="1"/>
</dbReference>
<evidence type="ECO:0000313" key="6">
    <source>
        <dbReference type="Proteomes" id="UP000464330"/>
    </source>
</evidence>
<dbReference type="InterPro" id="IPR007048">
    <property type="entry name" value="IraD/Gp25-like"/>
</dbReference>
<accession>A0A7I0YMG4</accession>
<dbReference type="EMBL" id="CP019655">
    <property type="protein sequence ID" value="AVF27784.1"/>
    <property type="molecule type" value="Genomic_DNA"/>
</dbReference>
<name>A0A7I0YMG4_9BACL</name>
<reference evidence="5" key="1">
    <citation type="submission" date="2017-02" db="EMBL/GenBank/DDBJ databases">
        <title>Delineation of Paenibacillus larvae strains originating from foulbrood outbreaks.</title>
        <authorList>
            <person name="Beims H."/>
            <person name="Bunk B."/>
            <person name="Sproeer C."/>
            <person name="Mohr K.I."/>
            <person name="Pradella S."/>
            <person name="Guenther G."/>
            <person name="Rohde M."/>
            <person name="von der Ohe W."/>
            <person name="Steinert M."/>
        </authorList>
    </citation>
    <scope>NUCLEOTIDE SEQUENCE [LARGE SCALE GENOMIC DNA]</scope>
    <source>
        <strain evidence="5">Eric_III</strain>
    </source>
</reference>
<evidence type="ECO:0000313" key="4">
    <source>
        <dbReference type="EMBL" id="QHZ54123.1"/>
    </source>
</evidence>
<accession>A0A6C0QZJ8</accession>
<gene>
    <name evidence="2" type="ORF">ERICIII_03675</name>
    <name evidence="3" type="ORF">ERICV_00861</name>
    <name evidence="4" type="ORF">ERICV_05139</name>
</gene>
<dbReference type="Proteomes" id="UP000464330">
    <property type="component" value="Chromosome"/>
</dbReference>
<sequence length="108" mass="11775">MTYKVDLSKQRAVVIAPTNLEEEVSQNIWTILSTPLGSAPLAATVGIMMDDLDEPINIVKAKLSARILTAIATLEPRATITNINFKETDHDTGRLVPVVKFTLKEGVT</sequence>
<protein>
    <submittedName>
        <fullName evidence="4">Baseplate wedge subunit</fullName>
    </submittedName>
</protein>
<dbReference type="Proteomes" id="UP000239833">
    <property type="component" value="Chromosome"/>
</dbReference>
<dbReference type="AlphaFoldDB" id="A0A7I0YMG4"/>
<accession>A0A8B6WYE7</accession>
<reference evidence="4 6" key="2">
    <citation type="journal article" date="2020" name="Int. J. Med. Microbiol.">
        <title>Discovery of Paenibacillus larvae ERIC V: Phenotypic and genomic comparison to genotypes ERIC I-IV reveal different inventories of virulence factors which correlate with epidemiological prevalences of American Foulbrood.</title>
        <authorList>
            <person name="Beims H."/>
            <person name="Bunk B."/>
            <person name="Erler S."/>
            <person name="Mohr K.I."/>
            <person name="Sproer C."/>
            <person name="Pradella S."/>
            <person name="Gunther G."/>
            <person name="Rohde M."/>
            <person name="von der Ohe W."/>
            <person name="Steinert M."/>
        </authorList>
    </citation>
    <scope>NUCLEOTIDE SEQUENCE [LARGE SCALE GENOMIC DNA]</scope>
    <source>
        <strain evidence="2">Eric_III</strain>
        <strain evidence="3">Eric_V</strain>
    </source>
</reference>
<dbReference type="EMBL" id="CP019717">
    <property type="protein sequence ID" value="QHZ50038.1"/>
    <property type="molecule type" value="Genomic_DNA"/>
</dbReference>
<organism evidence="4 6">
    <name type="scientific">Paenibacillus larvae subsp. larvae</name>
    <dbReference type="NCBI Taxonomy" id="147375"/>
    <lineage>
        <taxon>Bacteria</taxon>
        <taxon>Bacillati</taxon>
        <taxon>Bacillota</taxon>
        <taxon>Bacilli</taxon>
        <taxon>Bacillales</taxon>
        <taxon>Paenibacillaceae</taxon>
        <taxon>Paenibacillus</taxon>
    </lineage>
</organism>
<dbReference type="RefSeq" id="WP_077995813.1">
    <property type="nucleotide sequence ID" value="NZ_CP019655.1"/>
</dbReference>
<evidence type="ECO:0000313" key="5">
    <source>
        <dbReference type="Proteomes" id="UP000239833"/>
    </source>
</evidence>
<proteinExistence type="predicted"/>
<dbReference type="Gene3D" id="3.10.450.40">
    <property type="match status" value="1"/>
</dbReference>
<dbReference type="GeneID" id="64220028"/>
<dbReference type="EMBL" id="CP019719">
    <property type="protein sequence ID" value="QHZ54123.1"/>
    <property type="molecule type" value="Genomic_DNA"/>
</dbReference>
<accession>A0A2L1U4E9</accession>